<sequence length="121" mass="13975">MSAGKEYLNHLLDILKDMEDITYRRMAGEYPLYYRGRLFGGIYGDRLLLKKTPSAERILGDVKYVTPYPGAPEMILYEAGEDGGFGDPEKLMQTIEEMYDDLPEPKRSRSRADSQIRMEKK</sequence>
<reference evidence="3" key="2">
    <citation type="journal article" date="2021" name="PeerJ">
        <title>Extensive microbial diversity within the chicken gut microbiome revealed by metagenomics and culture.</title>
        <authorList>
            <person name="Gilroy R."/>
            <person name="Ravi A."/>
            <person name="Getino M."/>
            <person name="Pursley I."/>
            <person name="Horton D.L."/>
            <person name="Alikhan N.F."/>
            <person name="Baker D."/>
            <person name="Gharbi K."/>
            <person name="Hall N."/>
            <person name="Watson M."/>
            <person name="Adriaenssens E.M."/>
            <person name="Foster-Nyarko E."/>
            <person name="Jarju S."/>
            <person name="Secka A."/>
            <person name="Antonio M."/>
            <person name="Oren A."/>
            <person name="Chaudhuri R.R."/>
            <person name="La Ragione R."/>
            <person name="Hildebrand F."/>
            <person name="Pallen M.J."/>
        </authorList>
    </citation>
    <scope>NUCLEOTIDE SEQUENCE</scope>
    <source>
        <strain evidence="3">USAMLcec3-3695</strain>
    </source>
</reference>
<dbReference type="Gene3D" id="3.30.1460.30">
    <property type="entry name" value="YgaC/TfoX-N like chaperone"/>
    <property type="match status" value="1"/>
</dbReference>
<dbReference type="Proteomes" id="UP000824109">
    <property type="component" value="Unassembled WGS sequence"/>
</dbReference>
<dbReference type="InterPro" id="IPR007076">
    <property type="entry name" value="TfoX_N"/>
</dbReference>
<organism evidence="3 4">
    <name type="scientific">Candidatus Ornithomonoglobus merdipullorum</name>
    <dbReference type="NCBI Taxonomy" id="2840895"/>
    <lineage>
        <taxon>Bacteria</taxon>
        <taxon>Bacillati</taxon>
        <taxon>Bacillota</taxon>
        <taxon>Clostridia</taxon>
        <taxon>Candidatus Ornithomonoglobus</taxon>
    </lineage>
</organism>
<accession>A0A9D1SG64</accession>
<dbReference type="SUPFAM" id="SSF159894">
    <property type="entry name" value="YgaC/TfoX-N like"/>
    <property type="match status" value="1"/>
</dbReference>
<feature type="region of interest" description="Disordered" evidence="1">
    <location>
        <begin position="100"/>
        <end position="121"/>
    </location>
</feature>
<protein>
    <submittedName>
        <fullName evidence="3">TfoX/Sxy family protein</fullName>
    </submittedName>
</protein>
<name>A0A9D1SG64_9FIRM</name>
<dbReference type="Pfam" id="PF04993">
    <property type="entry name" value="TfoX_N"/>
    <property type="match status" value="1"/>
</dbReference>
<evidence type="ECO:0000313" key="3">
    <source>
        <dbReference type="EMBL" id="HIU58403.1"/>
    </source>
</evidence>
<feature type="compositionally biased region" description="Basic and acidic residues" evidence="1">
    <location>
        <begin position="103"/>
        <end position="121"/>
    </location>
</feature>
<comment type="caution">
    <text evidence="3">The sequence shown here is derived from an EMBL/GenBank/DDBJ whole genome shotgun (WGS) entry which is preliminary data.</text>
</comment>
<gene>
    <name evidence="3" type="ORF">IAA61_11415</name>
</gene>
<evidence type="ECO:0000259" key="2">
    <source>
        <dbReference type="Pfam" id="PF04993"/>
    </source>
</evidence>
<dbReference type="EMBL" id="DVNB01000119">
    <property type="protein sequence ID" value="HIU58403.1"/>
    <property type="molecule type" value="Genomic_DNA"/>
</dbReference>
<evidence type="ECO:0000313" key="4">
    <source>
        <dbReference type="Proteomes" id="UP000824109"/>
    </source>
</evidence>
<dbReference type="AlphaFoldDB" id="A0A9D1SG64"/>
<evidence type="ECO:0000256" key="1">
    <source>
        <dbReference type="SAM" id="MobiDB-lite"/>
    </source>
</evidence>
<feature type="domain" description="TfoX N-terminal" evidence="2">
    <location>
        <begin position="13"/>
        <end position="68"/>
    </location>
</feature>
<proteinExistence type="predicted"/>
<reference evidence="3" key="1">
    <citation type="submission" date="2020-10" db="EMBL/GenBank/DDBJ databases">
        <authorList>
            <person name="Gilroy R."/>
        </authorList>
    </citation>
    <scope>NUCLEOTIDE SEQUENCE</scope>
    <source>
        <strain evidence="3">USAMLcec3-3695</strain>
    </source>
</reference>